<proteinExistence type="predicted"/>
<dbReference type="InterPro" id="IPR012936">
    <property type="entry name" value="Erv_C"/>
</dbReference>
<organism evidence="2 3">
    <name type="scientific">Vitis vinifera</name>
    <name type="common">Grape</name>
    <dbReference type="NCBI Taxonomy" id="29760"/>
    <lineage>
        <taxon>Eukaryota</taxon>
        <taxon>Viridiplantae</taxon>
        <taxon>Streptophyta</taxon>
        <taxon>Embryophyta</taxon>
        <taxon>Tracheophyta</taxon>
        <taxon>Spermatophyta</taxon>
        <taxon>Magnoliopsida</taxon>
        <taxon>eudicotyledons</taxon>
        <taxon>Gunneridae</taxon>
        <taxon>Pentapetalae</taxon>
        <taxon>rosids</taxon>
        <taxon>Vitales</taxon>
        <taxon>Vitaceae</taxon>
        <taxon>Viteae</taxon>
        <taxon>Vitis</taxon>
    </lineage>
</organism>
<evidence type="ECO:0000313" key="3">
    <source>
        <dbReference type="Proteomes" id="UP000288805"/>
    </source>
</evidence>
<reference evidence="2 3" key="1">
    <citation type="journal article" date="2018" name="PLoS Genet.">
        <title>Population sequencing reveals clonal diversity and ancestral inbreeding in the grapevine cultivar Chardonnay.</title>
        <authorList>
            <person name="Roach M.J."/>
            <person name="Johnson D.L."/>
            <person name="Bohlmann J."/>
            <person name="van Vuuren H.J."/>
            <person name="Jones S.J."/>
            <person name="Pretorius I.S."/>
            <person name="Schmidt S.A."/>
            <person name="Borneman A.R."/>
        </authorList>
    </citation>
    <scope>NUCLEOTIDE SEQUENCE [LARGE SCALE GENOMIC DNA]</scope>
    <source>
        <strain evidence="3">cv. Chardonnay</strain>
        <tissue evidence="2">Leaf</tissue>
    </source>
</reference>
<dbReference type="Pfam" id="PF07970">
    <property type="entry name" value="COPIIcoated_ERV"/>
    <property type="match status" value="1"/>
</dbReference>
<evidence type="ECO:0000313" key="2">
    <source>
        <dbReference type="EMBL" id="RVW75429.1"/>
    </source>
</evidence>
<dbReference type="AlphaFoldDB" id="A0A438GTB3"/>
<name>A0A438GTB3_VITVI</name>
<comment type="caution">
    <text evidence="2">The sequence shown here is derived from an EMBL/GenBank/DDBJ whole genome shotgun (WGS) entry which is preliminary data.</text>
</comment>
<evidence type="ECO:0000259" key="1">
    <source>
        <dbReference type="Pfam" id="PF07970"/>
    </source>
</evidence>
<sequence>MQIEKPLQRHGGRLEHNEKYCGSCYGAEVTDDDCCNSCDEVREAYRKKGWGMTNPDLIDQVGYHAMLYSCVSFCAARYNLFSLV</sequence>
<accession>A0A438GTB3</accession>
<dbReference type="OrthoDB" id="270930at2759"/>
<gene>
    <name evidence="2" type="primary">ergic3_0</name>
    <name evidence="2" type="ORF">CK203_060514</name>
</gene>
<protein>
    <submittedName>
        <fullName evidence="2">Endoplasmic reticulum-Golgi intermediate compartment protein 3</fullName>
    </submittedName>
</protein>
<feature type="domain" description="Endoplasmic reticulum vesicle transporter C-terminal" evidence="1">
    <location>
        <begin position="24"/>
        <end position="60"/>
    </location>
</feature>
<dbReference type="EMBL" id="QGNW01000349">
    <property type="protein sequence ID" value="RVW75429.1"/>
    <property type="molecule type" value="Genomic_DNA"/>
</dbReference>
<dbReference type="Proteomes" id="UP000288805">
    <property type="component" value="Unassembled WGS sequence"/>
</dbReference>